<evidence type="ECO:0000313" key="3">
    <source>
        <dbReference type="Proteomes" id="UP000276133"/>
    </source>
</evidence>
<protein>
    <submittedName>
        <fullName evidence="2">Uncharacterized protein</fullName>
    </submittedName>
</protein>
<gene>
    <name evidence="2" type="ORF">BpHYR1_051458</name>
</gene>
<feature type="non-terminal residue" evidence="2">
    <location>
        <position position="1"/>
    </location>
</feature>
<evidence type="ECO:0000256" key="1">
    <source>
        <dbReference type="SAM" id="MobiDB-lite"/>
    </source>
</evidence>
<comment type="caution">
    <text evidence="2">The sequence shown here is derived from an EMBL/GenBank/DDBJ whole genome shotgun (WGS) entry which is preliminary data.</text>
</comment>
<proteinExistence type="predicted"/>
<feature type="region of interest" description="Disordered" evidence="1">
    <location>
        <begin position="50"/>
        <end position="112"/>
    </location>
</feature>
<dbReference type="EMBL" id="REGN01012899">
    <property type="protein sequence ID" value="RMZ94647.1"/>
    <property type="molecule type" value="Genomic_DNA"/>
</dbReference>
<accession>A0A3M7P7C9</accession>
<reference evidence="2 3" key="1">
    <citation type="journal article" date="2018" name="Sci. Rep.">
        <title>Genomic signatures of local adaptation to the degree of environmental predictability in rotifers.</title>
        <authorList>
            <person name="Franch-Gras L."/>
            <person name="Hahn C."/>
            <person name="Garcia-Roger E.M."/>
            <person name="Carmona M.J."/>
            <person name="Serra M."/>
            <person name="Gomez A."/>
        </authorList>
    </citation>
    <scope>NUCLEOTIDE SEQUENCE [LARGE SCALE GENOMIC DNA]</scope>
    <source>
        <strain evidence="2">HYR1</strain>
    </source>
</reference>
<evidence type="ECO:0000313" key="2">
    <source>
        <dbReference type="EMBL" id="RMZ94647.1"/>
    </source>
</evidence>
<dbReference type="Proteomes" id="UP000276133">
    <property type="component" value="Unassembled WGS sequence"/>
</dbReference>
<dbReference type="AlphaFoldDB" id="A0A3M7P7C9"/>
<name>A0A3M7P7C9_BRAPC</name>
<organism evidence="2 3">
    <name type="scientific">Brachionus plicatilis</name>
    <name type="common">Marine rotifer</name>
    <name type="synonym">Brachionus muelleri</name>
    <dbReference type="NCBI Taxonomy" id="10195"/>
    <lineage>
        <taxon>Eukaryota</taxon>
        <taxon>Metazoa</taxon>
        <taxon>Spiralia</taxon>
        <taxon>Gnathifera</taxon>
        <taxon>Rotifera</taxon>
        <taxon>Eurotatoria</taxon>
        <taxon>Monogononta</taxon>
        <taxon>Pseudotrocha</taxon>
        <taxon>Ploima</taxon>
        <taxon>Brachionidae</taxon>
        <taxon>Brachionus</taxon>
    </lineage>
</organism>
<keyword evidence="3" id="KW-1185">Reference proteome</keyword>
<sequence length="112" mass="12394">APAMLMPHESTVNPYEPLRETAVRKYGRGLSFAGNELNDSNVLALVQMSNRIDSDKRQQTKSISSEKSSEEAFRPATPSELTHHEDFDDDDDDSEESKNSPPPSDVAISSRS</sequence>